<name>A0A415HMS5_9BACE</name>
<protein>
    <submittedName>
        <fullName evidence="1">Arsenical resistance operon transcriptional repressor ArsD</fullName>
    </submittedName>
</protein>
<comment type="caution">
    <text evidence="1">The sequence shown here is derived from an EMBL/GenBank/DDBJ whole genome shotgun (WGS) entry which is preliminary data.</text>
</comment>
<dbReference type="AlphaFoldDB" id="A0A415HMS5"/>
<dbReference type="RefSeq" id="WP_118407969.1">
    <property type="nucleotide sequence ID" value="NZ_QROC01000017.1"/>
</dbReference>
<dbReference type="Pfam" id="PF06953">
    <property type="entry name" value="ArsD"/>
    <property type="match status" value="1"/>
</dbReference>
<dbReference type="Gene3D" id="3.40.30.10">
    <property type="entry name" value="Glutaredoxin"/>
    <property type="match status" value="1"/>
</dbReference>
<dbReference type="NCBIfam" id="NF033727">
    <property type="entry name" value="chaperon_ArsD"/>
    <property type="match status" value="1"/>
</dbReference>
<dbReference type="EMBL" id="QROC01000017">
    <property type="protein sequence ID" value="RHK94732.1"/>
    <property type="molecule type" value="Genomic_DNA"/>
</dbReference>
<sequence>MKRIEIFDPAMCCPTGLCGPNINPDLMRIAAVLETLKRQGIVVERHNLRDEPQLYVSNKTVNDYLMKEGAEGLPIIIVEGEIVVTKGYPTNKQLSEWTGIQLDIIPIINQ</sequence>
<dbReference type="GO" id="GO:0003677">
    <property type="term" value="F:DNA binding"/>
    <property type="evidence" value="ECO:0007669"/>
    <property type="project" value="InterPro"/>
</dbReference>
<dbReference type="InterPro" id="IPR010712">
    <property type="entry name" value="Arsenical-R_ArsD"/>
</dbReference>
<proteinExistence type="predicted"/>
<dbReference type="Proteomes" id="UP000284417">
    <property type="component" value="Unassembled WGS sequence"/>
</dbReference>
<evidence type="ECO:0000313" key="2">
    <source>
        <dbReference type="Proteomes" id="UP000284417"/>
    </source>
</evidence>
<evidence type="ECO:0000313" key="1">
    <source>
        <dbReference type="EMBL" id="RHK94732.1"/>
    </source>
</evidence>
<accession>A0A415HMS5</accession>
<gene>
    <name evidence="1" type="ORF">DW042_13965</name>
</gene>
<dbReference type="GO" id="GO:0046685">
    <property type="term" value="P:response to arsenic-containing substance"/>
    <property type="evidence" value="ECO:0007669"/>
    <property type="project" value="InterPro"/>
</dbReference>
<organism evidence="1 2">
    <name type="scientific">Bacteroides xylanisolvens</name>
    <dbReference type="NCBI Taxonomy" id="371601"/>
    <lineage>
        <taxon>Bacteria</taxon>
        <taxon>Pseudomonadati</taxon>
        <taxon>Bacteroidota</taxon>
        <taxon>Bacteroidia</taxon>
        <taxon>Bacteroidales</taxon>
        <taxon>Bacteroidaceae</taxon>
        <taxon>Bacteroides</taxon>
    </lineage>
</organism>
<reference evidence="1 2" key="1">
    <citation type="submission" date="2018-08" db="EMBL/GenBank/DDBJ databases">
        <title>A genome reference for cultivated species of the human gut microbiota.</title>
        <authorList>
            <person name="Zou Y."/>
            <person name="Xue W."/>
            <person name="Luo G."/>
        </authorList>
    </citation>
    <scope>NUCLEOTIDE SEQUENCE [LARGE SCALE GENOMIC DNA]</scope>
    <source>
        <strain evidence="1 2">AF39-6AC</strain>
    </source>
</reference>
<dbReference type="GO" id="GO:0045892">
    <property type="term" value="P:negative regulation of DNA-templated transcription"/>
    <property type="evidence" value="ECO:0007669"/>
    <property type="project" value="InterPro"/>
</dbReference>